<proteinExistence type="predicted"/>
<accession>A0A6M0QAG7</accession>
<protein>
    <recommendedName>
        <fullName evidence="3">YodL-like protein</fullName>
    </recommendedName>
</protein>
<comment type="caution">
    <text evidence="1">The sequence shown here is derived from an EMBL/GenBank/DDBJ whole genome shotgun (WGS) entry which is preliminary data.</text>
</comment>
<dbReference type="AlphaFoldDB" id="A0A6M0QAG7"/>
<evidence type="ECO:0000313" key="2">
    <source>
        <dbReference type="Proteomes" id="UP000481043"/>
    </source>
</evidence>
<evidence type="ECO:0008006" key="3">
    <source>
        <dbReference type="Google" id="ProtNLM"/>
    </source>
</evidence>
<gene>
    <name evidence="1" type="ORF">G4D63_13510</name>
</gene>
<organism evidence="1 2">
    <name type="scientific">Bacillus mesophilus</name>
    <dbReference type="NCBI Taxonomy" id="1808955"/>
    <lineage>
        <taxon>Bacteria</taxon>
        <taxon>Bacillati</taxon>
        <taxon>Bacillota</taxon>
        <taxon>Bacilli</taxon>
        <taxon>Bacillales</taxon>
        <taxon>Bacillaceae</taxon>
        <taxon>Bacillus</taxon>
    </lineage>
</organism>
<dbReference type="EMBL" id="JAAIWM010000004">
    <property type="protein sequence ID" value="NEY72749.1"/>
    <property type="molecule type" value="Genomic_DNA"/>
</dbReference>
<name>A0A6M0QAG7_9BACI</name>
<dbReference type="RefSeq" id="WP_163180198.1">
    <property type="nucleotide sequence ID" value="NZ_JAAIWM010000004.1"/>
</dbReference>
<sequence length="108" mass="12819">MSHPLTITSKRRTIETQGYDITLLQTPRIGQKKGYRSVYRLNVDAACHDEAMYEVFRRFNVKELMPKDTEARYIRTGDILYFDEGLEGMTYYRLQPEGWKKIGRVHVR</sequence>
<dbReference type="Proteomes" id="UP000481043">
    <property type="component" value="Unassembled WGS sequence"/>
</dbReference>
<keyword evidence="2" id="KW-1185">Reference proteome</keyword>
<evidence type="ECO:0000313" key="1">
    <source>
        <dbReference type="EMBL" id="NEY72749.1"/>
    </source>
</evidence>
<reference evidence="1 2" key="1">
    <citation type="submission" date="2020-02" db="EMBL/GenBank/DDBJ databases">
        <title>Bacillus aquiflavi sp. nov., isolated from yellow water of strong flavor Chinese baijiu in Yibin region of China.</title>
        <authorList>
            <person name="Xie J."/>
        </authorList>
    </citation>
    <scope>NUCLEOTIDE SEQUENCE [LARGE SCALE GENOMIC DNA]</scope>
    <source>
        <strain evidence="1 2">SA4</strain>
    </source>
</reference>